<dbReference type="OrthoDB" id="430436at2759"/>
<dbReference type="AlphaFoldDB" id="A0A1E5RZ08"/>
<accession>A0A1E5RZ08</accession>
<reference evidence="2" key="1">
    <citation type="journal article" date="2016" name="Genome Announc.">
        <title>Genome sequences of three species of Hanseniaspora isolated from spontaneous wine fermentations.</title>
        <authorList>
            <person name="Sternes P.R."/>
            <person name="Lee D."/>
            <person name="Kutyna D.R."/>
            <person name="Borneman A.R."/>
        </authorList>
    </citation>
    <scope>NUCLEOTIDE SEQUENCE [LARGE SCALE GENOMIC DNA]</scope>
    <source>
        <strain evidence="2">AWRI3580</strain>
    </source>
</reference>
<dbReference type="Gene3D" id="3.40.50.720">
    <property type="entry name" value="NAD(P)-binding Rossmann-like Domain"/>
    <property type="match status" value="1"/>
</dbReference>
<dbReference type="InterPro" id="IPR036291">
    <property type="entry name" value="NAD(P)-bd_dom_sf"/>
</dbReference>
<evidence type="ECO:0000313" key="1">
    <source>
        <dbReference type="EMBL" id="OEJ91995.1"/>
    </source>
</evidence>
<dbReference type="Pfam" id="PF08732">
    <property type="entry name" value="HIM1"/>
    <property type="match status" value="1"/>
</dbReference>
<dbReference type="STRING" id="29833.A0A1E5RZ08"/>
<name>A0A1E5RZ08_HANUV</name>
<keyword evidence="2" id="KW-1185">Reference proteome</keyword>
<organism evidence="1 2">
    <name type="scientific">Hanseniaspora uvarum</name>
    <name type="common">Yeast</name>
    <name type="synonym">Kloeckera apiculata</name>
    <dbReference type="NCBI Taxonomy" id="29833"/>
    <lineage>
        <taxon>Eukaryota</taxon>
        <taxon>Fungi</taxon>
        <taxon>Dikarya</taxon>
        <taxon>Ascomycota</taxon>
        <taxon>Saccharomycotina</taxon>
        <taxon>Saccharomycetes</taxon>
        <taxon>Saccharomycodales</taxon>
        <taxon>Saccharomycodaceae</taxon>
        <taxon>Hanseniaspora</taxon>
    </lineage>
</organism>
<evidence type="ECO:0000313" key="2">
    <source>
        <dbReference type="Proteomes" id="UP000095358"/>
    </source>
</evidence>
<proteinExistence type="predicted"/>
<dbReference type="EMBL" id="LPNN01000002">
    <property type="protein sequence ID" value="OEJ91995.1"/>
    <property type="molecule type" value="Genomic_DNA"/>
</dbReference>
<dbReference type="Proteomes" id="UP000095358">
    <property type="component" value="Unassembled WGS sequence"/>
</dbReference>
<gene>
    <name evidence="1" type="ORF">AWRI3580_g1038</name>
</gene>
<dbReference type="VEuPathDB" id="FungiDB:AWRI3580_g1038"/>
<comment type="caution">
    <text evidence="1">The sequence shown here is derived from an EMBL/GenBank/DDBJ whole genome shotgun (WGS) entry which is preliminary data.</text>
</comment>
<dbReference type="SUPFAM" id="SSF51735">
    <property type="entry name" value="NAD(P)-binding Rossmann-fold domains"/>
    <property type="match status" value="1"/>
</dbReference>
<dbReference type="InterPro" id="IPR014843">
    <property type="entry name" value="Him1/Fmp52"/>
</dbReference>
<sequence length="346" mass="39341">MTVTKLIKKGYNILLDSGFVENSVCKRLNQIEGSIDYNQKCTLILGSTGAIGLQVVNNIVASVVGPSKHVDLNDCQTTLILIKRKDTFLGESLYAINEYNVFFEEITRQIINIELKHPAMVIHSSFISKRKTCSKVVSVYEIIYPDSSNWSTIFKTWRNNINNLCLPDYKKLTGLVSCLGTTKSKLKHDNLGYKGKIASQRNVDYELNFSLIKAVSNASLKIILLTSFNSYTLGSSVPYFKNKLDLEKDVSSKLEFAKIFIVRPGPYVFCSFNYEIFEKYALNGSLDYRSFMSQIIAYNFYKTHVSKFFGYCVQSYDVSKAIELALFSIDDDKHSNHIVYIQSKNM</sequence>
<protein>
    <submittedName>
        <fullName evidence="1">Uncharacterized protein</fullName>
    </submittedName>
</protein>